<dbReference type="PROSITE" id="PS50181">
    <property type="entry name" value="FBOX"/>
    <property type="match status" value="1"/>
</dbReference>
<keyword evidence="4" id="KW-1185">Reference proteome</keyword>
<organism evidence="3 4">
    <name type="scientific">Castilleja foliolosa</name>
    <dbReference type="NCBI Taxonomy" id="1961234"/>
    <lineage>
        <taxon>Eukaryota</taxon>
        <taxon>Viridiplantae</taxon>
        <taxon>Streptophyta</taxon>
        <taxon>Embryophyta</taxon>
        <taxon>Tracheophyta</taxon>
        <taxon>Spermatophyta</taxon>
        <taxon>Magnoliopsida</taxon>
        <taxon>eudicotyledons</taxon>
        <taxon>Gunneridae</taxon>
        <taxon>Pentapetalae</taxon>
        <taxon>asterids</taxon>
        <taxon>lamiids</taxon>
        <taxon>Lamiales</taxon>
        <taxon>Orobanchaceae</taxon>
        <taxon>Pedicularideae</taxon>
        <taxon>Castillejinae</taxon>
        <taxon>Castilleja</taxon>
    </lineage>
</organism>
<dbReference type="CDD" id="cd09917">
    <property type="entry name" value="F-box_SF"/>
    <property type="match status" value="1"/>
</dbReference>
<dbReference type="Gene3D" id="1.20.1280.50">
    <property type="match status" value="1"/>
</dbReference>
<dbReference type="InterPro" id="IPR001810">
    <property type="entry name" value="F-box_dom"/>
</dbReference>
<dbReference type="InterPro" id="IPR050796">
    <property type="entry name" value="SCF_F-box_component"/>
</dbReference>
<evidence type="ECO:0000313" key="4">
    <source>
        <dbReference type="Proteomes" id="UP001632038"/>
    </source>
</evidence>
<feature type="region of interest" description="Disordered" evidence="1">
    <location>
        <begin position="1"/>
        <end position="30"/>
    </location>
</feature>
<dbReference type="EMBL" id="JAVIJP010000020">
    <property type="protein sequence ID" value="KAL3638168.1"/>
    <property type="molecule type" value="Genomic_DNA"/>
</dbReference>
<dbReference type="Pfam" id="PF12937">
    <property type="entry name" value="F-box-like"/>
    <property type="match status" value="1"/>
</dbReference>
<evidence type="ECO:0000313" key="3">
    <source>
        <dbReference type="EMBL" id="KAL3638168.1"/>
    </source>
</evidence>
<accession>A0ABD3D7H5</accession>
<gene>
    <name evidence="3" type="ORF">CASFOL_018038</name>
</gene>
<dbReference type="InterPro" id="IPR036047">
    <property type="entry name" value="F-box-like_dom_sf"/>
</dbReference>
<evidence type="ECO:0000256" key="1">
    <source>
        <dbReference type="SAM" id="MobiDB-lite"/>
    </source>
</evidence>
<reference evidence="4" key="1">
    <citation type="journal article" date="2024" name="IScience">
        <title>Strigolactones Initiate the Formation of Haustorium-like Structures in Castilleja.</title>
        <authorList>
            <person name="Buerger M."/>
            <person name="Peterson D."/>
            <person name="Chory J."/>
        </authorList>
    </citation>
    <scope>NUCLEOTIDE SEQUENCE [LARGE SCALE GENOMIC DNA]</scope>
</reference>
<dbReference type="AlphaFoldDB" id="A0ABD3D7H5"/>
<name>A0ABD3D7H5_9LAMI</name>
<sequence>MSFPHPFPENSRRSLTAAAPPIKKEEEEEEEVKGQQIDYCLRRSKRKKSSITNIESFSSSSLPDDVWFEILAHLPAKDIYDLSRLVCWKWYRMIYTHTFIYANLQHTPYRLLFICWESPGQKLKPLLVTMQQGRIEISKFSDAFSLMWWNTCNGLILSGLSMARGCRSYCIANPITNQVFVLPQIPAQTIIYWLCGIDYAPVSMEYKVVIITLASKSPYVGYNNSWRVVGTDHLGLLPWMVQLPPLNTEGFMHWTFGGKVGNQLLSLDVETEIVTKSCVPLDYDRDYDHWNYLSTGRYLTLLVTYENVCGKFGR</sequence>
<dbReference type="PANTHER" id="PTHR31672">
    <property type="entry name" value="BNACNNG10540D PROTEIN"/>
    <property type="match status" value="1"/>
</dbReference>
<feature type="domain" description="F-box" evidence="2">
    <location>
        <begin position="56"/>
        <end position="104"/>
    </location>
</feature>
<dbReference type="PANTHER" id="PTHR31672:SF13">
    <property type="entry name" value="F-BOX PROTEIN CPR30-LIKE"/>
    <property type="match status" value="1"/>
</dbReference>
<protein>
    <recommendedName>
        <fullName evidence="2">F-box domain-containing protein</fullName>
    </recommendedName>
</protein>
<comment type="caution">
    <text evidence="3">The sequence shown here is derived from an EMBL/GenBank/DDBJ whole genome shotgun (WGS) entry which is preliminary data.</text>
</comment>
<proteinExistence type="predicted"/>
<dbReference type="SUPFAM" id="SSF81383">
    <property type="entry name" value="F-box domain"/>
    <property type="match status" value="1"/>
</dbReference>
<dbReference type="Proteomes" id="UP001632038">
    <property type="component" value="Unassembled WGS sequence"/>
</dbReference>
<evidence type="ECO:0000259" key="2">
    <source>
        <dbReference type="PROSITE" id="PS50181"/>
    </source>
</evidence>